<accession>A0A6G4G4J4</accession>
<dbReference type="GO" id="GO:0004527">
    <property type="term" value="F:exonuclease activity"/>
    <property type="evidence" value="ECO:0007669"/>
    <property type="project" value="UniProtKB-KW"/>
</dbReference>
<dbReference type="GO" id="GO:0016887">
    <property type="term" value="F:ATP hydrolysis activity"/>
    <property type="evidence" value="ECO:0007669"/>
    <property type="project" value="InterPro"/>
</dbReference>
<protein>
    <recommendedName>
        <fullName evidence="3">Nuclease SbcCD subunit C</fullName>
    </recommendedName>
</protein>
<feature type="domain" description="Rad50/SbcC-type AAA" evidence="5">
    <location>
        <begin position="5"/>
        <end position="208"/>
    </location>
</feature>
<feature type="coiled-coil region" evidence="4">
    <location>
        <begin position="601"/>
        <end position="802"/>
    </location>
</feature>
<reference evidence="6" key="1">
    <citation type="submission" date="2019-04" db="EMBL/GenBank/DDBJ databases">
        <title>Genome sequencing of Clostridium botulinum Groups I-IV and Clostridium butyricum.</title>
        <authorList>
            <person name="Brunt J."/>
            <person name="Van Vliet A.H.M."/>
            <person name="Stringer S.C."/>
            <person name="Carter A.T."/>
            <person name="Peck M.W."/>
        </authorList>
    </citation>
    <scope>NUCLEOTIDE SEQUENCE</scope>
    <source>
        <strain evidence="6">5009</strain>
    </source>
</reference>
<feature type="non-terminal residue" evidence="6">
    <location>
        <position position="899"/>
    </location>
</feature>
<name>A0A6G4G4J4_CLOBO</name>
<gene>
    <name evidence="6" type="ORF">FDG35_09665</name>
</gene>
<dbReference type="Pfam" id="PF13476">
    <property type="entry name" value="AAA_23"/>
    <property type="match status" value="1"/>
</dbReference>
<keyword evidence="6" id="KW-0540">Nuclease</keyword>
<evidence type="ECO:0000256" key="2">
    <source>
        <dbReference type="ARBA" id="ARBA00011322"/>
    </source>
</evidence>
<evidence type="ECO:0000259" key="5">
    <source>
        <dbReference type="Pfam" id="PF13476"/>
    </source>
</evidence>
<dbReference type="EMBL" id="SXFE01000016">
    <property type="protein sequence ID" value="NFP58202.1"/>
    <property type="molecule type" value="Genomic_DNA"/>
</dbReference>
<evidence type="ECO:0000313" key="6">
    <source>
        <dbReference type="EMBL" id="NFP58202.1"/>
    </source>
</evidence>
<organism evidence="6">
    <name type="scientific">Clostridium botulinum</name>
    <dbReference type="NCBI Taxonomy" id="1491"/>
    <lineage>
        <taxon>Bacteria</taxon>
        <taxon>Bacillati</taxon>
        <taxon>Bacillota</taxon>
        <taxon>Clostridia</taxon>
        <taxon>Eubacteriales</taxon>
        <taxon>Clostridiaceae</taxon>
        <taxon>Clostridium</taxon>
    </lineage>
</organism>
<keyword evidence="6" id="KW-0269">Exonuclease</keyword>
<evidence type="ECO:0000256" key="3">
    <source>
        <dbReference type="ARBA" id="ARBA00013368"/>
    </source>
</evidence>
<dbReference type="GO" id="GO:0006302">
    <property type="term" value="P:double-strand break repair"/>
    <property type="evidence" value="ECO:0007669"/>
    <property type="project" value="InterPro"/>
</dbReference>
<dbReference type="PANTHER" id="PTHR32114">
    <property type="entry name" value="ABC TRANSPORTER ABCH.3"/>
    <property type="match status" value="1"/>
</dbReference>
<comment type="subunit">
    <text evidence="2">Heterodimer of SbcC and SbcD.</text>
</comment>
<evidence type="ECO:0000256" key="4">
    <source>
        <dbReference type="SAM" id="Coils"/>
    </source>
</evidence>
<comment type="similarity">
    <text evidence="1">Belongs to the SMC family. SbcC subfamily.</text>
</comment>
<dbReference type="AlphaFoldDB" id="A0A6G4G4J4"/>
<dbReference type="SUPFAM" id="SSF52540">
    <property type="entry name" value="P-loop containing nucleoside triphosphate hydrolases"/>
    <property type="match status" value="1"/>
</dbReference>
<feature type="coiled-coil region" evidence="4">
    <location>
        <begin position="361"/>
        <end position="409"/>
    </location>
</feature>
<keyword evidence="6" id="KW-0378">Hydrolase</keyword>
<dbReference type="PANTHER" id="PTHR32114:SF2">
    <property type="entry name" value="ABC TRANSPORTER ABCH.3"/>
    <property type="match status" value="1"/>
</dbReference>
<feature type="coiled-coil region" evidence="4">
    <location>
        <begin position="207"/>
        <end position="336"/>
    </location>
</feature>
<dbReference type="InterPro" id="IPR038729">
    <property type="entry name" value="Rad50/SbcC_AAA"/>
</dbReference>
<dbReference type="Gene3D" id="3.40.50.300">
    <property type="entry name" value="P-loop containing nucleotide triphosphate hydrolases"/>
    <property type="match status" value="1"/>
</dbReference>
<keyword evidence="4" id="KW-0175">Coiled coil</keyword>
<sequence length="899" mass="106629">MKPKKLVIKGLNSFIEKQEIDFETLVNRGLFGIFGPTGSGKSSILDAITMALYGDIARDSTQFINLDMDSLFVSYEFQIASVDEREDYIVSRTVKRDKKGGYKTTAARLVKNTYEEEEIIADKPRDIQKNIESIIGLTAEDFTRSVVLPQGKFSEFLKLSGKSRRDMLERIFGLEKYGKKLLERIRKARNKEISSLTLIEGRLEQYKDISKEKLQELKIQYENLLKEKSKIAKEKEESNKLYEKYKNIWELQEELNVYLNKLENLKKGLLNIEEKKIKVEKGKNALSVKPYIDELSKIESDRDINKEELQTAMEQLRNIDLNLKNIEEEYKKVSKDKEEEIPLLMQKENNLLQAIEIKKKVEVIKRERADLVQKYKEKESLIRNKNIDKKHIEEDINKISGEVKLKEEEINFLKIDGDRREKIQKLYEIDKEYKRLNLEVCNITERINIKIKSLKEYELKYKDTLETQRDINKKLEYVSDKREDLIKNSPGNNDILLDKKDYINKLMEIFNDLNKMNDRKQELEKNLKEKQVVKLNLEKQYKEILQTLKAREEKIMSLEGKIKDIEKMDMASILAANLKEQESCPVCGSMHHIKLAEKVDIKELEILKEDHRNAFKELENIKIEEKEKNILLISVEKEEELILEELENLKEQLKDRNLEDLRGRLQKEKNDFEKLNENIKDWEKEKLILEENINKLQKEKSHIDKEEAKNHEAISKEKELIASIKKDMEEREILFKEKEKEYLNLKEEIKVSNVEEEINRIRASDKKIEEYNKAIKNEREILESENNKREETIKQINIMEIELGKIIEAGKEKKNFIDKEEEEIKKLNVGEISIEHLDQVKKSIGNIKEKEEILKSKLELEVKNREIIWKNKISKEQRKINLEKLYNEKYNKVNKAREE</sequence>
<comment type="caution">
    <text evidence="6">The sequence shown here is derived from an EMBL/GenBank/DDBJ whole genome shotgun (WGS) entry which is preliminary data.</text>
</comment>
<feature type="coiled-coil region" evidence="4">
    <location>
        <begin position="506"/>
        <end position="568"/>
    </location>
</feature>
<dbReference type="InterPro" id="IPR027417">
    <property type="entry name" value="P-loop_NTPase"/>
</dbReference>
<proteinExistence type="inferred from homology"/>
<evidence type="ECO:0000256" key="1">
    <source>
        <dbReference type="ARBA" id="ARBA00006930"/>
    </source>
</evidence>